<evidence type="ECO:0000256" key="3">
    <source>
        <dbReference type="ARBA" id="ARBA00023002"/>
    </source>
</evidence>
<proteinExistence type="inferred from homology"/>
<keyword evidence="3" id="KW-0560">Oxidoreductase</keyword>
<evidence type="ECO:0000259" key="7">
    <source>
        <dbReference type="Pfam" id="PF07732"/>
    </source>
</evidence>
<dbReference type="GO" id="GO:0006826">
    <property type="term" value="P:iron ion transport"/>
    <property type="evidence" value="ECO:0007669"/>
    <property type="project" value="TreeGrafter"/>
</dbReference>
<dbReference type="GeneID" id="103509195"/>
<organism evidence="8 9">
    <name type="scientific">Diaphorina citri</name>
    <name type="common">Asian citrus psyllid</name>
    <dbReference type="NCBI Taxonomy" id="121845"/>
    <lineage>
        <taxon>Eukaryota</taxon>
        <taxon>Metazoa</taxon>
        <taxon>Ecdysozoa</taxon>
        <taxon>Arthropoda</taxon>
        <taxon>Hexapoda</taxon>
        <taxon>Insecta</taxon>
        <taxon>Pterygota</taxon>
        <taxon>Neoptera</taxon>
        <taxon>Paraneoptera</taxon>
        <taxon>Hemiptera</taxon>
        <taxon>Sternorrhyncha</taxon>
        <taxon>Psylloidea</taxon>
        <taxon>Psyllidae</taxon>
        <taxon>Diaphorininae</taxon>
        <taxon>Diaphorina</taxon>
    </lineage>
</organism>
<dbReference type="Pfam" id="PF07731">
    <property type="entry name" value="Cu-oxidase_2"/>
    <property type="match status" value="1"/>
</dbReference>
<dbReference type="RefSeq" id="XP_026679269.1">
    <property type="nucleotide sequence ID" value="XM_026823468.1"/>
</dbReference>
<dbReference type="SUPFAM" id="SSF49503">
    <property type="entry name" value="Cupredoxins"/>
    <property type="match status" value="3"/>
</dbReference>
<dbReference type="GO" id="GO:0016491">
    <property type="term" value="F:oxidoreductase activity"/>
    <property type="evidence" value="ECO:0007669"/>
    <property type="project" value="UniProtKB-KW"/>
</dbReference>
<evidence type="ECO:0000256" key="4">
    <source>
        <dbReference type="ARBA" id="ARBA00023008"/>
    </source>
</evidence>
<feature type="domain" description="Plastocyanin-like" evidence="5">
    <location>
        <begin position="110"/>
        <end position="261"/>
    </location>
</feature>
<evidence type="ECO:0000259" key="6">
    <source>
        <dbReference type="Pfam" id="PF07731"/>
    </source>
</evidence>
<dbReference type="PANTHER" id="PTHR11709:SF394">
    <property type="entry name" value="FI03373P-RELATED"/>
    <property type="match status" value="1"/>
</dbReference>
<accession>A0A3Q0ISM1</accession>
<dbReference type="Pfam" id="PF00394">
    <property type="entry name" value="Cu-oxidase"/>
    <property type="match status" value="1"/>
</dbReference>
<evidence type="ECO:0000313" key="9">
    <source>
        <dbReference type="RefSeq" id="XP_026679269.1"/>
    </source>
</evidence>
<dbReference type="InterPro" id="IPR002355">
    <property type="entry name" value="Cu_oxidase_Cu_BS"/>
</dbReference>
<keyword evidence="4" id="KW-0186">Copper</keyword>
<evidence type="ECO:0000256" key="1">
    <source>
        <dbReference type="ARBA" id="ARBA00010609"/>
    </source>
</evidence>
<protein>
    <submittedName>
        <fullName evidence="9">Laccase-4-like</fullName>
    </submittedName>
</protein>
<feature type="domain" description="Plastocyanin-like" evidence="6">
    <location>
        <begin position="353"/>
        <end position="448"/>
    </location>
</feature>
<dbReference type="PaxDb" id="121845-A0A3Q0ISM1"/>
<dbReference type="Pfam" id="PF07732">
    <property type="entry name" value="Cu-oxidase_3"/>
    <property type="match status" value="1"/>
</dbReference>
<dbReference type="STRING" id="121845.A0A3Q0ISM1"/>
<keyword evidence="8" id="KW-1185">Reference proteome</keyword>
<dbReference type="InterPro" id="IPR011706">
    <property type="entry name" value="Cu-oxidase_C"/>
</dbReference>
<dbReference type="CDD" id="cd13884">
    <property type="entry name" value="CuRO_2_tcLCC_insect_like"/>
    <property type="match status" value="1"/>
</dbReference>
<dbReference type="GO" id="GO:0005507">
    <property type="term" value="F:copper ion binding"/>
    <property type="evidence" value="ECO:0007669"/>
    <property type="project" value="InterPro"/>
</dbReference>
<dbReference type="PANTHER" id="PTHR11709">
    <property type="entry name" value="MULTI-COPPER OXIDASE"/>
    <property type="match status" value="1"/>
</dbReference>
<dbReference type="InterPro" id="IPR008972">
    <property type="entry name" value="Cupredoxin"/>
</dbReference>
<feature type="domain" description="Plastocyanin-like" evidence="7">
    <location>
        <begin position="6"/>
        <end position="94"/>
    </location>
</feature>
<sequence length="486" mass="55044">MRIIFQVCQYDKVIVDVQNRMKGSSVSIHWHGLFQRKTPWMDGVPGVTNCPILEKETFRYSFCASEYGTLFGHSHDATQIIDGLSVPLIVRRPKSQDPHRDLYDHDLPSHVIHMSDWMHMMSSEKWPGLIHRSAGMHAETYLINGRGLYKEPSRNVSTNTPYTVFHVKPNRRYRFRLIGACSLSCAMQITIEGHKMLVIHADGTPIEPWEADTVVLLSGERFDVIIDTRNKPVSTYWILVQGVPTCANQNAFQIAALKYDGSPLGDMSRTSIGPKALPRGKVFNAVESSDCKGDNQNLKCMNEINAYYPTPEYILKPKADVRDTVTFDFSLYDVKTLMFNDNYYPFYTPRGFDITHPFHWHGVSLFILKQGLLDTSIPLSEAIKKVWADIDTGRILQERKKPVEKDTIGVPGDGWTYLRFVANNPGMWISHCHYAYHAEAGMSYVLQIGEPSDFIKPPPNFPKCGNYLGIHGECPAADDPNAGIQL</sequence>
<dbReference type="KEGG" id="dci:103509195"/>
<dbReference type="FunFam" id="2.60.40.420:FF:000045">
    <property type="entry name" value="Laccase 2"/>
    <property type="match status" value="1"/>
</dbReference>
<dbReference type="AlphaFoldDB" id="A0A3Q0ISM1"/>
<dbReference type="InterPro" id="IPR045087">
    <property type="entry name" value="Cu-oxidase_fam"/>
</dbReference>
<dbReference type="PROSITE" id="PS00080">
    <property type="entry name" value="MULTICOPPER_OXIDASE2"/>
    <property type="match status" value="1"/>
</dbReference>
<gene>
    <name evidence="9" type="primary">LOC103509195</name>
</gene>
<dbReference type="InterPro" id="IPR001117">
    <property type="entry name" value="Cu-oxidase_2nd"/>
</dbReference>
<dbReference type="Proteomes" id="UP000079169">
    <property type="component" value="Unplaced"/>
</dbReference>
<evidence type="ECO:0000313" key="8">
    <source>
        <dbReference type="Proteomes" id="UP000079169"/>
    </source>
</evidence>
<comment type="similarity">
    <text evidence="1">Belongs to the multicopper oxidase family.</text>
</comment>
<keyword evidence="2" id="KW-0479">Metal-binding</keyword>
<dbReference type="Gene3D" id="2.60.40.420">
    <property type="entry name" value="Cupredoxins - blue copper proteins"/>
    <property type="match status" value="3"/>
</dbReference>
<evidence type="ECO:0000256" key="2">
    <source>
        <dbReference type="ARBA" id="ARBA00022723"/>
    </source>
</evidence>
<dbReference type="InterPro" id="IPR011707">
    <property type="entry name" value="Cu-oxidase-like_N"/>
</dbReference>
<name>A0A3Q0ISM1_DIACI</name>
<dbReference type="GO" id="GO:0005886">
    <property type="term" value="C:plasma membrane"/>
    <property type="evidence" value="ECO:0007669"/>
    <property type="project" value="TreeGrafter"/>
</dbReference>
<reference evidence="9" key="1">
    <citation type="submission" date="2025-08" db="UniProtKB">
        <authorList>
            <consortium name="RefSeq"/>
        </authorList>
    </citation>
    <scope>IDENTIFICATION</scope>
</reference>
<evidence type="ECO:0000259" key="5">
    <source>
        <dbReference type="Pfam" id="PF00394"/>
    </source>
</evidence>